<reference evidence="3 4" key="1">
    <citation type="journal article" date="2013" name="Genome Biol.">
        <title>Genome of Acanthamoeba castellanii highlights extensive lateral gene transfer and early evolution of tyrosine kinase signaling.</title>
        <authorList>
            <person name="Clarke M."/>
            <person name="Lohan A.J."/>
            <person name="Liu B."/>
            <person name="Lagkouvardos I."/>
            <person name="Roy S."/>
            <person name="Zafar N."/>
            <person name="Bertelli C."/>
            <person name="Schilde C."/>
            <person name="Kianianmomeni A."/>
            <person name="Burglin T.R."/>
            <person name="Frech C."/>
            <person name="Turcotte B."/>
            <person name="Kopec K.O."/>
            <person name="Synnott J.M."/>
            <person name="Choo C."/>
            <person name="Paponov I."/>
            <person name="Finkler A."/>
            <person name="Soon Heng Tan C."/>
            <person name="Hutchins A.P."/>
            <person name="Weinmeier T."/>
            <person name="Rattei T."/>
            <person name="Chu J.S."/>
            <person name="Gimenez G."/>
            <person name="Irimia M."/>
            <person name="Rigden D.J."/>
            <person name="Fitzpatrick D.A."/>
            <person name="Lorenzo-Morales J."/>
            <person name="Bateman A."/>
            <person name="Chiu C.H."/>
            <person name="Tang P."/>
            <person name="Hegemann P."/>
            <person name="Fromm H."/>
            <person name="Raoult D."/>
            <person name="Greub G."/>
            <person name="Miranda-Saavedra D."/>
            <person name="Chen N."/>
            <person name="Nash P."/>
            <person name="Ginger M.L."/>
            <person name="Horn M."/>
            <person name="Schaap P."/>
            <person name="Caler L."/>
            <person name="Loftus B."/>
        </authorList>
    </citation>
    <scope>NUCLEOTIDE SEQUENCE [LARGE SCALE GENOMIC DNA]</scope>
    <source>
        <strain evidence="3 4">Neff</strain>
    </source>
</reference>
<feature type="compositionally biased region" description="Acidic residues" evidence="1">
    <location>
        <begin position="23"/>
        <end position="37"/>
    </location>
</feature>
<dbReference type="GO" id="GO:0016887">
    <property type="term" value="F:ATP hydrolysis activity"/>
    <property type="evidence" value="ECO:0007669"/>
    <property type="project" value="InterPro"/>
</dbReference>
<dbReference type="CDD" id="cd19481">
    <property type="entry name" value="RecA-like_protease"/>
    <property type="match status" value="1"/>
</dbReference>
<gene>
    <name evidence="3" type="ORF">ACA1_072030</name>
</gene>
<dbReference type="InterPro" id="IPR003593">
    <property type="entry name" value="AAA+_ATPase"/>
</dbReference>
<feature type="compositionally biased region" description="Basic and acidic residues" evidence="1">
    <location>
        <begin position="91"/>
        <end position="110"/>
    </location>
</feature>
<evidence type="ECO:0000259" key="2">
    <source>
        <dbReference type="SMART" id="SM00382"/>
    </source>
</evidence>
<dbReference type="STRING" id="1257118.L8HGN6"/>
<dbReference type="PANTHER" id="PTHR46411">
    <property type="entry name" value="FAMILY ATPASE, PUTATIVE-RELATED"/>
    <property type="match status" value="1"/>
</dbReference>
<dbReference type="VEuPathDB" id="AmoebaDB:ACA1_072030"/>
<name>L8HGN6_ACACF</name>
<proteinExistence type="predicted"/>
<dbReference type="PANTHER" id="PTHR46411:SF3">
    <property type="entry name" value="AAA+ ATPASE DOMAIN-CONTAINING PROTEIN"/>
    <property type="match status" value="1"/>
</dbReference>
<feature type="domain" description="AAA+ ATPase" evidence="2">
    <location>
        <begin position="505"/>
        <end position="632"/>
    </location>
</feature>
<feature type="region of interest" description="Disordered" evidence="1">
    <location>
        <begin position="1"/>
        <end position="113"/>
    </location>
</feature>
<dbReference type="InterPro" id="IPR054289">
    <property type="entry name" value="DUF7025"/>
</dbReference>
<accession>L8HGN6</accession>
<dbReference type="Pfam" id="PF00004">
    <property type="entry name" value="AAA"/>
    <property type="match status" value="1"/>
</dbReference>
<evidence type="ECO:0000313" key="4">
    <source>
        <dbReference type="Proteomes" id="UP000011083"/>
    </source>
</evidence>
<feature type="compositionally biased region" description="Acidic residues" evidence="1">
    <location>
        <begin position="59"/>
        <end position="81"/>
    </location>
</feature>
<keyword evidence="4" id="KW-1185">Reference proteome</keyword>
<dbReference type="GeneID" id="14924562"/>
<evidence type="ECO:0000256" key="1">
    <source>
        <dbReference type="SAM" id="MobiDB-lite"/>
    </source>
</evidence>
<dbReference type="RefSeq" id="XP_004353109.1">
    <property type="nucleotide sequence ID" value="XM_004353057.1"/>
</dbReference>
<dbReference type="KEGG" id="acan:ACA1_072030"/>
<sequence length="713" mass="80268">MGNHPTKLQHDGVTTAYAGDSNNYEDEDWDGSEGELAEEARGPVYTPSGKERAEIDQSTLDEADDDDDVDEEDEDTELEGELDFRSSLVDVGREETNLDPAAQDKKDKKSNSVKNTVHKGRYFEVESMDIMDPTTGKRVETVSKVIIKDATLEGTLQSFDVTLTYDAESSKLAAIFPWLKKPPFCPLEALMMRLPILRNSTYGGAQMEELVKFLEKERPRMVRKIEAHLKKGLISYSGLWYLFSKGNRFYVDIGKGILVGSSAEYTRYMPAVGLCAPNFYVQGPIIKSDGVKFFRQNRAFDIPVFKGLMPISGLDVQPMTKQVLRILNKRGRVFQKVALKHHYMQYEKFMLKRGAFSDTWIKADGRVMVDISTFNRMNPEYTEFGSSAHDTSTQQQLQQLMAAQQRFTGDYTQTTLPVAGQKRISKAMRYQTWPYVAGFSFTAKRWGELLVESLSDIQFDDKAYDRLVLPEDKKALVKALVEDNKRVQEGRAGVSFSDVISGKGGGVIFLLHGSPGVGKTLTAEAIAEYLHYPLYSVSVGELGVTADHLESKLNDILELAGTWNAVVLIDEADIFLERRSDIDVLRNAMVGVFLRKLEYHQGVLFLTTNRVKAFDPAFNSRINVAIRYHDLTKEARGQVWRNLLGHMGDDESSDLDFDQLADIEINGREIRTVIRLALALARCEGVALNAEHIKRTVAISQQFGKDLNSVEDW</sequence>
<dbReference type="AlphaFoldDB" id="L8HGN6"/>
<dbReference type="InterPro" id="IPR027417">
    <property type="entry name" value="P-loop_NTPase"/>
</dbReference>
<dbReference type="OrthoDB" id="10042665at2759"/>
<protein>
    <submittedName>
        <fullName evidence="3">ATPase, AAA domain containing protein</fullName>
    </submittedName>
</protein>
<dbReference type="Gene3D" id="3.40.50.300">
    <property type="entry name" value="P-loop containing nucleotide triphosphate hydrolases"/>
    <property type="match status" value="1"/>
</dbReference>
<dbReference type="Proteomes" id="UP000011083">
    <property type="component" value="Unassembled WGS sequence"/>
</dbReference>
<evidence type="ECO:0000313" key="3">
    <source>
        <dbReference type="EMBL" id="ELR23581.1"/>
    </source>
</evidence>
<dbReference type="InterPro" id="IPR003959">
    <property type="entry name" value="ATPase_AAA_core"/>
</dbReference>
<organism evidence="3 4">
    <name type="scientific">Acanthamoeba castellanii (strain ATCC 30010 / Neff)</name>
    <dbReference type="NCBI Taxonomy" id="1257118"/>
    <lineage>
        <taxon>Eukaryota</taxon>
        <taxon>Amoebozoa</taxon>
        <taxon>Discosea</taxon>
        <taxon>Longamoebia</taxon>
        <taxon>Centramoebida</taxon>
        <taxon>Acanthamoebidae</taxon>
        <taxon>Acanthamoeba</taxon>
    </lineage>
</organism>
<dbReference type="Pfam" id="PF22942">
    <property type="entry name" value="DUF7025"/>
    <property type="match status" value="1"/>
</dbReference>
<dbReference type="GO" id="GO:0005524">
    <property type="term" value="F:ATP binding"/>
    <property type="evidence" value="ECO:0007669"/>
    <property type="project" value="InterPro"/>
</dbReference>
<dbReference type="SMART" id="SM00382">
    <property type="entry name" value="AAA"/>
    <property type="match status" value="1"/>
</dbReference>
<dbReference type="SUPFAM" id="SSF52540">
    <property type="entry name" value="P-loop containing nucleoside triphosphate hydrolases"/>
    <property type="match status" value="1"/>
</dbReference>
<dbReference type="EMBL" id="KB007857">
    <property type="protein sequence ID" value="ELR23581.1"/>
    <property type="molecule type" value="Genomic_DNA"/>
</dbReference>